<dbReference type="SFLD" id="SFLDG01140">
    <property type="entry name" value="C2.B:_Phosphomannomutase_and_P"/>
    <property type="match status" value="1"/>
</dbReference>
<accession>A0A1Y0IR84</accession>
<evidence type="ECO:0000313" key="2">
    <source>
        <dbReference type="Proteomes" id="UP000195437"/>
    </source>
</evidence>
<keyword evidence="2" id="KW-1185">Reference proteome</keyword>
<dbReference type="GO" id="GO:0016791">
    <property type="term" value="F:phosphatase activity"/>
    <property type="evidence" value="ECO:0007669"/>
    <property type="project" value="TreeGrafter"/>
</dbReference>
<dbReference type="NCBIfam" id="TIGR00099">
    <property type="entry name" value="Cof-subfamily"/>
    <property type="match status" value="1"/>
</dbReference>
<dbReference type="NCBIfam" id="TIGR01484">
    <property type="entry name" value="HAD-SF-IIB"/>
    <property type="match status" value="1"/>
</dbReference>
<dbReference type="OrthoDB" id="9810101at2"/>
<organism evidence="1 2">
    <name type="scientific">Tumebacillus avium</name>
    <dbReference type="NCBI Taxonomy" id="1903704"/>
    <lineage>
        <taxon>Bacteria</taxon>
        <taxon>Bacillati</taxon>
        <taxon>Bacillota</taxon>
        <taxon>Bacilli</taxon>
        <taxon>Bacillales</taxon>
        <taxon>Alicyclobacillaceae</taxon>
        <taxon>Tumebacillus</taxon>
    </lineage>
</organism>
<dbReference type="PANTHER" id="PTHR10000:SF25">
    <property type="entry name" value="PHOSPHATASE YKRA-RELATED"/>
    <property type="match status" value="1"/>
</dbReference>
<evidence type="ECO:0000313" key="1">
    <source>
        <dbReference type="EMBL" id="ARU61844.1"/>
    </source>
</evidence>
<dbReference type="Pfam" id="PF08282">
    <property type="entry name" value="Hydrolase_3"/>
    <property type="match status" value="1"/>
</dbReference>
<name>A0A1Y0IR84_9BACL</name>
<protein>
    <recommendedName>
        <fullName evidence="3">Hydrolase Cof</fullName>
    </recommendedName>
</protein>
<dbReference type="SUPFAM" id="SSF56784">
    <property type="entry name" value="HAD-like"/>
    <property type="match status" value="1"/>
</dbReference>
<dbReference type="EMBL" id="CP021434">
    <property type="protein sequence ID" value="ARU61844.1"/>
    <property type="molecule type" value="Genomic_DNA"/>
</dbReference>
<dbReference type="GO" id="GO:0000287">
    <property type="term" value="F:magnesium ion binding"/>
    <property type="evidence" value="ECO:0007669"/>
    <property type="project" value="TreeGrafter"/>
</dbReference>
<evidence type="ECO:0008006" key="3">
    <source>
        <dbReference type="Google" id="ProtNLM"/>
    </source>
</evidence>
<dbReference type="AlphaFoldDB" id="A0A1Y0IR84"/>
<dbReference type="PANTHER" id="PTHR10000">
    <property type="entry name" value="PHOSPHOSERINE PHOSPHATASE"/>
    <property type="match status" value="1"/>
</dbReference>
<dbReference type="Gene3D" id="3.40.50.1000">
    <property type="entry name" value="HAD superfamily/HAD-like"/>
    <property type="match status" value="1"/>
</dbReference>
<gene>
    <name evidence="1" type="ORF">CBW65_12995</name>
</gene>
<dbReference type="RefSeq" id="WP_087457213.1">
    <property type="nucleotide sequence ID" value="NZ_CP021434.1"/>
</dbReference>
<dbReference type="InterPro" id="IPR023214">
    <property type="entry name" value="HAD_sf"/>
</dbReference>
<dbReference type="Gene3D" id="3.30.1240.10">
    <property type="match status" value="1"/>
</dbReference>
<dbReference type="SFLD" id="SFLDS00003">
    <property type="entry name" value="Haloacid_Dehalogenase"/>
    <property type="match status" value="1"/>
</dbReference>
<dbReference type="GO" id="GO:0005829">
    <property type="term" value="C:cytosol"/>
    <property type="evidence" value="ECO:0007669"/>
    <property type="project" value="TreeGrafter"/>
</dbReference>
<dbReference type="InterPro" id="IPR036412">
    <property type="entry name" value="HAD-like_sf"/>
</dbReference>
<proteinExistence type="predicted"/>
<dbReference type="InterPro" id="IPR006379">
    <property type="entry name" value="HAD-SF_hydro_IIB"/>
</dbReference>
<dbReference type="InterPro" id="IPR000150">
    <property type="entry name" value="Cof"/>
</dbReference>
<reference evidence="2" key="1">
    <citation type="submission" date="2017-05" db="EMBL/GenBank/DDBJ databases">
        <authorList>
            <person name="Sung H."/>
        </authorList>
    </citation>
    <scope>NUCLEOTIDE SEQUENCE [LARGE SCALE GENOMIC DNA]</scope>
    <source>
        <strain evidence="2">AR23208</strain>
    </source>
</reference>
<dbReference type="Proteomes" id="UP000195437">
    <property type="component" value="Chromosome"/>
</dbReference>
<sequence>MVHSEAPIMIRIAFFDVDGTLMTNKQIPDSARQAIDLLKEHGIIPVLATGRPEYEMKSVRETLGIDWAVTCNGAHIGQNGRTVTGVPFAKRQIQDWVRLAQTTPGHTLLLYGGENIYSTKKIADCPHFTQADREIGFMEPQPIKNADELPEIYQCILFAPQAEEAPYTAHLQDQLYLHRWRTWALDLNPLGVNKATGVQKLLDHLNIPTAEAAAFGDGNNDLEMIQHVGLGIAMGNSSPELLAVAPMSPATSKKTASSTPSNT</sequence>
<dbReference type="PROSITE" id="PS01229">
    <property type="entry name" value="COF_2"/>
    <property type="match status" value="1"/>
</dbReference>
<dbReference type="KEGG" id="tum:CBW65_12995"/>